<name>A0AAD6TF81_9AGAR</name>
<evidence type="ECO:0000313" key="1">
    <source>
        <dbReference type="EMBL" id="KAJ7044567.1"/>
    </source>
</evidence>
<sequence>MSPGCYITSWKLVLCMFRTAALSFLLATKIYLRGSAVISPDSPGIHQTALNSARHDQNATQYLCPCDAVLIRTVWL</sequence>
<gene>
    <name evidence="1" type="ORF">C8F04DRAFT_1068754</name>
</gene>
<accession>A0AAD6TF81</accession>
<dbReference type="Proteomes" id="UP001218188">
    <property type="component" value="Unassembled WGS sequence"/>
</dbReference>
<keyword evidence="2" id="KW-1185">Reference proteome</keyword>
<proteinExistence type="predicted"/>
<protein>
    <submittedName>
        <fullName evidence="1">Uncharacterized protein</fullName>
    </submittedName>
</protein>
<comment type="caution">
    <text evidence="1">The sequence shown here is derived from an EMBL/GenBank/DDBJ whole genome shotgun (WGS) entry which is preliminary data.</text>
</comment>
<dbReference type="AlphaFoldDB" id="A0AAD6TF81"/>
<evidence type="ECO:0000313" key="2">
    <source>
        <dbReference type="Proteomes" id="UP001218188"/>
    </source>
</evidence>
<organism evidence="1 2">
    <name type="scientific">Mycena alexandri</name>
    <dbReference type="NCBI Taxonomy" id="1745969"/>
    <lineage>
        <taxon>Eukaryota</taxon>
        <taxon>Fungi</taxon>
        <taxon>Dikarya</taxon>
        <taxon>Basidiomycota</taxon>
        <taxon>Agaricomycotina</taxon>
        <taxon>Agaricomycetes</taxon>
        <taxon>Agaricomycetidae</taxon>
        <taxon>Agaricales</taxon>
        <taxon>Marasmiineae</taxon>
        <taxon>Mycenaceae</taxon>
        <taxon>Mycena</taxon>
    </lineage>
</organism>
<dbReference type="EMBL" id="JARJCM010000006">
    <property type="protein sequence ID" value="KAJ7044567.1"/>
    <property type="molecule type" value="Genomic_DNA"/>
</dbReference>
<reference evidence="1" key="1">
    <citation type="submission" date="2023-03" db="EMBL/GenBank/DDBJ databases">
        <title>Massive genome expansion in bonnet fungi (Mycena s.s.) driven by repeated elements and novel gene families across ecological guilds.</title>
        <authorList>
            <consortium name="Lawrence Berkeley National Laboratory"/>
            <person name="Harder C.B."/>
            <person name="Miyauchi S."/>
            <person name="Viragh M."/>
            <person name="Kuo A."/>
            <person name="Thoen E."/>
            <person name="Andreopoulos B."/>
            <person name="Lu D."/>
            <person name="Skrede I."/>
            <person name="Drula E."/>
            <person name="Henrissat B."/>
            <person name="Morin E."/>
            <person name="Kohler A."/>
            <person name="Barry K."/>
            <person name="LaButti K."/>
            <person name="Morin E."/>
            <person name="Salamov A."/>
            <person name="Lipzen A."/>
            <person name="Mereny Z."/>
            <person name="Hegedus B."/>
            <person name="Baldrian P."/>
            <person name="Stursova M."/>
            <person name="Weitz H."/>
            <person name="Taylor A."/>
            <person name="Grigoriev I.V."/>
            <person name="Nagy L.G."/>
            <person name="Martin F."/>
            <person name="Kauserud H."/>
        </authorList>
    </citation>
    <scope>NUCLEOTIDE SEQUENCE</scope>
    <source>
        <strain evidence="1">CBHHK200</strain>
    </source>
</reference>